<evidence type="ECO:0000256" key="6">
    <source>
        <dbReference type="ARBA" id="ARBA00022989"/>
    </source>
</evidence>
<gene>
    <name evidence="12" type="ORF">AMORRO_LOCUS10334</name>
</gene>
<reference evidence="12" key="1">
    <citation type="submission" date="2021-06" db="EMBL/GenBank/DDBJ databases">
        <authorList>
            <person name="Kallberg Y."/>
            <person name="Tangrot J."/>
            <person name="Rosling A."/>
        </authorList>
    </citation>
    <scope>NUCLEOTIDE SEQUENCE</scope>
    <source>
        <strain evidence="12">CL551</strain>
    </source>
</reference>
<evidence type="ECO:0000256" key="9">
    <source>
        <dbReference type="SAM" id="Phobius"/>
    </source>
</evidence>
<keyword evidence="7 9" id="KW-0472">Membrane</keyword>
<keyword evidence="10" id="KW-0732">Signal</keyword>
<proteinExistence type="predicted"/>
<dbReference type="AlphaFoldDB" id="A0A9N9H562"/>
<dbReference type="SMART" id="SM00184">
    <property type="entry name" value="RING"/>
    <property type="match status" value="1"/>
</dbReference>
<evidence type="ECO:0000256" key="2">
    <source>
        <dbReference type="ARBA" id="ARBA00022692"/>
    </source>
</evidence>
<dbReference type="InterPro" id="IPR013083">
    <property type="entry name" value="Znf_RING/FYVE/PHD"/>
</dbReference>
<dbReference type="SUPFAM" id="SSF57850">
    <property type="entry name" value="RING/U-box"/>
    <property type="match status" value="1"/>
</dbReference>
<dbReference type="Pfam" id="PF13639">
    <property type="entry name" value="zf-RING_2"/>
    <property type="match status" value="1"/>
</dbReference>
<dbReference type="InterPro" id="IPR051653">
    <property type="entry name" value="E3_ligase_sorting_rcpt"/>
</dbReference>
<evidence type="ECO:0000256" key="5">
    <source>
        <dbReference type="ARBA" id="ARBA00022833"/>
    </source>
</evidence>
<name>A0A9N9H562_9GLOM</name>
<evidence type="ECO:0000256" key="10">
    <source>
        <dbReference type="SAM" id="SignalP"/>
    </source>
</evidence>
<evidence type="ECO:0000313" key="13">
    <source>
        <dbReference type="Proteomes" id="UP000789342"/>
    </source>
</evidence>
<organism evidence="12 13">
    <name type="scientific">Acaulospora morrowiae</name>
    <dbReference type="NCBI Taxonomy" id="94023"/>
    <lineage>
        <taxon>Eukaryota</taxon>
        <taxon>Fungi</taxon>
        <taxon>Fungi incertae sedis</taxon>
        <taxon>Mucoromycota</taxon>
        <taxon>Glomeromycotina</taxon>
        <taxon>Glomeromycetes</taxon>
        <taxon>Diversisporales</taxon>
        <taxon>Acaulosporaceae</taxon>
        <taxon>Acaulospora</taxon>
    </lineage>
</organism>
<evidence type="ECO:0000256" key="7">
    <source>
        <dbReference type="ARBA" id="ARBA00023136"/>
    </source>
</evidence>
<dbReference type="InterPro" id="IPR001841">
    <property type="entry name" value="Znf_RING"/>
</dbReference>
<dbReference type="OrthoDB" id="8062037at2759"/>
<keyword evidence="3" id="KW-0479">Metal-binding</keyword>
<dbReference type="CDD" id="cd16454">
    <property type="entry name" value="RING-H2_PA-TM-RING"/>
    <property type="match status" value="1"/>
</dbReference>
<keyword evidence="6 9" id="KW-1133">Transmembrane helix</keyword>
<evidence type="ECO:0000256" key="4">
    <source>
        <dbReference type="ARBA" id="ARBA00022771"/>
    </source>
</evidence>
<sequence length="379" mass="42723">MRPSYALISTILWNLMMLHVYEAQKIYSMSIDSLVTCSLSNLANPFVGRVEGLLYVQPSEYLNISISWIGYINCNDSVDTIRDIFSAQNNKAMAVVLYPIHDNLCDIYLPDNISVPVFFEVDSECKTFIFNNRFDQPPDALIKAIFDENYYNDRLKSKVIIIICIVIAVISGQIILCFLKARIWSSSVNNESSDVRNDQNNRSKGNGITNTLLDSFPVYLFPQIEDDISNDLEKGNYKELTEESNQSHNIGRTHIGGNDIMMDDEIIEIHSDHSKIMDKQLTCPICLGDFLPGEELRILPCNHQYHRVCIDPWLLDISSLCPVCKADCISKNAELPVSARDDPSNENPNNTSSQITVNFQETTLCAEGRHLGDGDESSS</sequence>
<evidence type="ECO:0000313" key="12">
    <source>
        <dbReference type="EMBL" id="CAG8659282.1"/>
    </source>
</evidence>
<keyword evidence="2 9" id="KW-0812">Transmembrane</keyword>
<dbReference type="EMBL" id="CAJVPV010011250">
    <property type="protein sequence ID" value="CAG8659282.1"/>
    <property type="molecule type" value="Genomic_DNA"/>
</dbReference>
<evidence type="ECO:0000259" key="11">
    <source>
        <dbReference type="PROSITE" id="PS50089"/>
    </source>
</evidence>
<dbReference type="GO" id="GO:0008270">
    <property type="term" value="F:zinc ion binding"/>
    <property type="evidence" value="ECO:0007669"/>
    <property type="project" value="UniProtKB-KW"/>
</dbReference>
<protein>
    <submittedName>
        <fullName evidence="12">12873_t:CDS:1</fullName>
    </submittedName>
</protein>
<evidence type="ECO:0000256" key="1">
    <source>
        <dbReference type="ARBA" id="ARBA00004167"/>
    </source>
</evidence>
<evidence type="ECO:0000256" key="3">
    <source>
        <dbReference type="ARBA" id="ARBA00022723"/>
    </source>
</evidence>
<keyword evidence="4 8" id="KW-0863">Zinc-finger</keyword>
<dbReference type="GO" id="GO:0016020">
    <property type="term" value="C:membrane"/>
    <property type="evidence" value="ECO:0007669"/>
    <property type="project" value="UniProtKB-SubCell"/>
</dbReference>
<evidence type="ECO:0000256" key="8">
    <source>
        <dbReference type="PROSITE-ProRule" id="PRU00175"/>
    </source>
</evidence>
<accession>A0A9N9H562</accession>
<dbReference type="PANTHER" id="PTHR47168">
    <property type="entry name" value="RING ZINC FINGER DOMAIN SUPERFAMILY PROTEIN-RELATED"/>
    <property type="match status" value="1"/>
</dbReference>
<dbReference type="Proteomes" id="UP000789342">
    <property type="component" value="Unassembled WGS sequence"/>
</dbReference>
<feature type="signal peptide" evidence="10">
    <location>
        <begin position="1"/>
        <end position="23"/>
    </location>
</feature>
<keyword evidence="13" id="KW-1185">Reference proteome</keyword>
<dbReference type="Gene3D" id="3.30.40.10">
    <property type="entry name" value="Zinc/RING finger domain, C3HC4 (zinc finger)"/>
    <property type="match status" value="1"/>
</dbReference>
<dbReference type="PANTHER" id="PTHR47168:SF1">
    <property type="entry name" value="OS02G0798600 PROTEIN"/>
    <property type="match status" value="1"/>
</dbReference>
<feature type="transmembrane region" description="Helical" evidence="9">
    <location>
        <begin position="159"/>
        <end position="181"/>
    </location>
</feature>
<comment type="subcellular location">
    <subcellularLocation>
        <location evidence="1">Membrane</location>
        <topology evidence="1">Single-pass membrane protein</topology>
    </subcellularLocation>
</comment>
<feature type="chain" id="PRO_5040493751" evidence="10">
    <location>
        <begin position="24"/>
        <end position="379"/>
    </location>
</feature>
<feature type="domain" description="RING-type" evidence="11">
    <location>
        <begin position="283"/>
        <end position="325"/>
    </location>
</feature>
<keyword evidence="5" id="KW-0862">Zinc</keyword>
<dbReference type="PROSITE" id="PS50089">
    <property type="entry name" value="ZF_RING_2"/>
    <property type="match status" value="1"/>
</dbReference>
<comment type="caution">
    <text evidence="12">The sequence shown here is derived from an EMBL/GenBank/DDBJ whole genome shotgun (WGS) entry which is preliminary data.</text>
</comment>